<evidence type="ECO:0000256" key="16">
    <source>
        <dbReference type="ARBA" id="ARBA00023209"/>
    </source>
</evidence>
<comment type="catalytic activity">
    <reaction evidence="1 18">
        <text>a 1,2-diacyl-sn-glycero-3-phosphate + CTP + H(+) = a CDP-1,2-diacyl-sn-glycerol + diphosphate</text>
        <dbReference type="Rhea" id="RHEA:16229"/>
        <dbReference type="ChEBI" id="CHEBI:15378"/>
        <dbReference type="ChEBI" id="CHEBI:33019"/>
        <dbReference type="ChEBI" id="CHEBI:37563"/>
        <dbReference type="ChEBI" id="CHEBI:58332"/>
        <dbReference type="ChEBI" id="CHEBI:58608"/>
        <dbReference type="EC" id="2.7.7.41"/>
    </reaction>
</comment>
<keyword evidence="13 19" id="KW-1133">Transmembrane helix</keyword>
<evidence type="ECO:0000256" key="17">
    <source>
        <dbReference type="ARBA" id="ARBA00023264"/>
    </source>
</evidence>
<dbReference type="Pfam" id="PF01148">
    <property type="entry name" value="CTP_transf_1"/>
    <property type="match status" value="1"/>
</dbReference>
<evidence type="ECO:0000256" key="19">
    <source>
        <dbReference type="SAM" id="Phobius"/>
    </source>
</evidence>
<keyword evidence="16" id="KW-0594">Phospholipid biosynthesis</keyword>
<name>A0A1M6DEL1_9FIRM</name>
<keyword evidence="14" id="KW-0443">Lipid metabolism</keyword>
<organism evidence="20 21">
    <name type="scientific">Dethiosulfatibacter aminovorans DSM 17477</name>
    <dbReference type="NCBI Taxonomy" id="1121476"/>
    <lineage>
        <taxon>Bacteria</taxon>
        <taxon>Bacillati</taxon>
        <taxon>Bacillota</taxon>
        <taxon>Tissierellia</taxon>
        <taxon>Dethiosulfatibacter</taxon>
    </lineage>
</organism>
<dbReference type="OrthoDB" id="9799199at2"/>
<sequence length="254" mass="27867">MGNRLKTGLIAGAYLAVATYLGGYLFKFTFFVITMIALYEYDKAVNNNKNHVYILNYLVTIAIFASNALEFNIDPFLVLASYMVAAGVFYVIDSSIKLFDISSTIFGFLYVVILMYHVVLLGDTIYIWAAYAVSFSADSFAYLVGIRYGKHKLSPKLSPKKSVEGVVGGLAGAIAVMVILNIFLIKGPVSTVVLISIVGVLGSVFGDLVASKIKREYNVKDYGNVLPGHGGMLDRFDSFLIVAPIVYYMTLYLL</sequence>
<feature type="transmembrane region" description="Helical" evidence="19">
    <location>
        <begin position="75"/>
        <end position="92"/>
    </location>
</feature>
<dbReference type="GO" id="GO:0016024">
    <property type="term" value="P:CDP-diacylglycerol biosynthetic process"/>
    <property type="evidence" value="ECO:0007669"/>
    <property type="project" value="UniProtKB-UniPathway"/>
</dbReference>
<feature type="transmembrane region" description="Helical" evidence="19">
    <location>
        <begin position="191"/>
        <end position="210"/>
    </location>
</feature>
<comment type="pathway">
    <text evidence="4">Lipid metabolism.</text>
</comment>
<feature type="transmembrane region" description="Helical" evidence="19">
    <location>
        <begin position="51"/>
        <end position="69"/>
    </location>
</feature>
<evidence type="ECO:0000256" key="11">
    <source>
        <dbReference type="ARBA" id="ARBA00022692"/>
    </source>
</evidence>
<dbReference type="STRING" id="1121476.SAMN02745751_00881"/>
<keyword evidence="9" id="KW-0444">Lipid biosynthesis</keyword>
<accession>A0A1M6DEL1</accession>
<keyword evidence="8" id="KW-1003">Cell membrane</keyword>
<reference evidence="20 21" key="1">
    <citation type="submission" date="2016-11" db="EMBL/GenBank/DDBJ databases">
        <authorList>
            <person name="Jaros S."/>
            <person name="Januszkiewicz K."/>
            <person name="Wedrychowicz H."/>
        </authorList>
    </citation>
    <scope>NUCLEOTIDE SEQUENCE [LARGE SCALE GENOMIC DNA]</scope>
    <source>
        <strain evidence="20 21">DSM 17477</strain>
    </source>
</reference>
<feature type="transmembrane region" description="Helical" evidence="19">
    <location>
        <begin position="125"/>
        <end position="144"/>
    </location>
</feature>
<dbReference type="PROSITE" id="PS01315">
    <property type="entry name" value="CDS"/>
    <property type="match status" value="1"/>
</dbReference>
<dbReference type="EMBL" id="FQZL01000006">
    <property type="protein sequence ID" value="SHI71539.1"/>
    <property type="molecule type" value="Genomic_DNA"/>
</dbReference>
<dbReference type="GO" id="GO:0004605">
    <property type="term" value="F:phosphatidate cytidylyltransferase activity"/>
    <property type="evidence" value="ECO:0007669"/>
    <property type="project" value="UniProtKB-EC"/>
</dbReference>
<evidence type="ECO:0000256" key="4">
    <source>
        <dbReference type="ARBA" id="ARBA00005189"/>
    </source>
</evidence>
<dbReference type="InterPro" id="IPR000374">
    <property type="entry name" value="PC_trans"/>
</dbReference>
<keyword evidence="21" id="KW-1185">Reference proteome</keyword>
<comment type="pathway">
    <text evidence="3 18">Phospholipid metabolism; CDP-diacylglycerol biosynthesis; CDP-diacylglycerol from sn-glycerol 3-phosphate: step 3/3.</text>
</comment>
<evidence type="ECO:0000256" key="6">
    <source>
        <dbReference type="ARBA" id="ARBA00012487"/>
    </source>
</evidence>
<evidence type="ECO:0000256" key="5">
    <source>
        <dbReference type="ARBA" id="ARBA00010185"/>
    </source>
</evidence>
<evidence type="ECO:0000256" key="14">
    <source>
        <dbReference type="ARBA" id="ARBA00023098"/>
    </source>
</evidence>
<keyword evidence="10 18" id="KW-0808">Transferase</keyword>
<keyword evidence="12 18" id="KW-0548">Nucleotidyltransferase</keyword>
<dbReference type="RefSeq" id="WP_073047743.1">
    <property type="nucleotide sequence ID" value="NZ_FQZL01000006.1"/>
</dbReference>
<comment type="subcellular location">
    <subcellularLocation>
        <location evidence="2">Cell membrane</location>
        <topology evidence="2">Multi-pass membrane protein</topology>
    </subcellularLocation>
</comment>
<comment type="similarity">
    <text evidence="5 18">Belongs to the CDS family.</text>
</comment>
<gene>
    <name evidence="20" type="ORF">SAMN02745751_00881</name>
</gene>
<keyword evidence="17" id="KW-1208">Phospholipid metabolism</keyword>
<dbReference type="PANTHER" id="PTHR46382">
    <property type="entry name" value="PHOSPHATIDATE CYTIDYLYLTRANSFERASE"/>
    <property type="match status" value="1"/>
</dbReference>
<proteinExistence type="inferred from homology"/>
<dbReference type="Proteomes" id="UP000184052">
    <property type="component" value="Unassembled WGS sequence"/>
</dbReference>
<evidence type="ECO:0000256" key="15">
    <source>
        <dbReference type="ARBA" id="ARBA00023136"/>
    </source>
</evidence>
<feature type="transmembrane region" description="Helical" evidence="19">
    <location>
        <begin position="165"/>
        <end position="185"/>
    </location>
</feature>
<dbReference type="PANTHER" id="PTHR46382:SF1">
    <property type="entry name" value="PHOSPHATIDATE CYTIDYLYLTRANSFERASE"/>
    <property type="match status" value="1"/>
</dbReference>
<evidence type="ECO:0000256" key="10">
    <source>
        <dbReference type="ARBA" id="ARBA00022679"/>
    </source>
</evidence>
<dbReference type="EC" id="2.7.7.41" evidence="6 18"/>
<evidence type="ECO:0000256" key="8">
    <source>
        <dbReference type="ARBA" id="ARBA00022475"/>
    </source>
</evidence>
<evidence type="ECO:0000256" key="3">
    <source>
        <dbReference type="ARBA" id="ARBA00005119"/>
    </source>
</evidence>
<evidence type="ECO:0000256" key="18">
    <source>
        <dbReference type="RuleBase" id="RU003938"/>
    </source>
</evidence>
<evidence type="ECO:0000256" key="7">
    <source>
        <dbReference type="ARBA" id="ARBA00019373"/>
    </source>
</evidence>
<evidence type="ECO:0000256" key="12">
    <source>
        <dbReference type="ARBA" id="ARBA00022695"/>
    </source>
</evidence>
<evidence type="ECO:0000313" key="20">
    <source>
        <dbReference type="EMBL" id="SHI71539.1"/>
    </source>
</evidence>
<keyword evidence="15 19" id="KW-0472">Membrane</keyword>
<evidence type="ECO:0000256" key="9">
    <source>
        <dbReference type="ARBA" id="ARBA00022516"/>
    </source>
</evidence>
<keyword evidence="11 18" id="KW-0812">Transmembrane</keyword>
<evidence type="ECO:0000313" key="21">
    <source>
        <dbReference type="Proteomes" id="UP000184052"/>
    </source>
</evidence>
<evidence type="ECO:0000256" key="1">
    <source>
        <dbReference type="ARBA" id="ARBA00001698"/>
    </source>
</evidence>
<dbReference type="UniPathway" id="UPA00557">
    <property type="reaction ID" value="UER00614"/>
</dbReference>
<dbReference type="GO" id="GO:0005886">
    <property type="term" value="C:plasma membrane"/>
    <property type="evidence" value="ECO:0007669"/>
    <property type="project" value="UniProtKB-SubCell"/>
</dbReference>
<evidence type="ECO:0000256" key="13">
    <source>
        <dbReference type="ARBA" id="ARBA00022989"/>
    </source>
</evidence>
<evidence type="ECO:0000256" key="2">
    <source>
        <dbReference type="ARBA" id="ARBA00004651"/>
    </source>
</evidence>
<protein>
    <recommendedName>
        <fullName evidence="7 18">Phosphatidate cytidylyltransferase</fullName>
        <ecNumber evidence="6 18">2.7.7.41</ecNumber>
    </recommendedName>
</protein>
<feature type="transmembrane region" description="Helical" evidence="19">
    <location>
        <begin position="99"/>
        <end position="119"/>
    </location>
</feature>
<dbReference type="AlphaFoldDB" id="A0A1M6DEL1"/>
<feature type="transmembrane region" description="Helical" evidence="19">
    <location>
        <begin position="12"/>
        <end position="39"/>
    </location>
</feature>